<comment type="caution">
    <text evidence="1">The sequence shown here is derived from an EMBL/GenBank/DDBJ whole genome shotgun (WGS) entry which is preliminary data.</text>
</comment>
<dbReference type="Proteomes" id="UP000724584">
    <property type="component" value="Unassembled WGS sequence"/>
</dbReference>
<organism evidence="1 2">
    <name type="scientific">Chaetomium tenue</name>
    <dbReference type="NCBI Taxonomy" id="1854479"/>
    <lineage>
        <taxon>Eukaryota</taxon>
        <taxon>Fungi</taxon>
        <taxon>Dikarya</taxon>
        <taxon>Ascomycota</taxon>
        <taxon>Pezizomycotina</taxon>
        <taxon>Sordariomycetes</taxon>
        <taxon>Sordariomycetidae</taxon>
        <taxon>Sordariales</taxon>
        <taxon>Chaetomiaceae</taxon>
        <taxon>Chaetomium</taxon>
    </lineage>
</organism>
<dbReference type="EMBL" id="JAGIZQ010000007">
    <property type="protein sequence ID" value="KAH6617447.1"/>
    <property type="molecule type" value="Genomic_DNA"/>
</dbReference>
<name>A0ACB7NXK2_9PEZI</name>
<sequence>MSHDESRHRHRERERGRTGPPVPPRSRSASYYTSYGVRPRRHSTTMDYDDPMVDIAPQHGVGGADVSGDPRRQEAILLEFQAKMNQDMAGIQTGLNCLMQQVEAIPAQVAAGISKPGASGEHGWRAWLPGSTGYPDQRHEQPPAPPPHVHATRLAELQGENKVLGNRNSGLQREIEAAKRELGLAQRKAASVEAQLREHQEEVNKLRGKEAMFRTIILDQAGVQKISDDEILQGFLKLRQDIQKLSRSASYLIDGNPTISTAQEEATPSISSFYRAATWGQLGLVDRRLRMRAKIFDELHFHILGYNCFGLQGFQADVGALTGPIEPGLRRFESILQDRGVSENVITDWRIATINCVELTGIEEMTSKIAATDIFAILAPLLSKHVRPSEEDVLRTTILDLCKDAYKLRMMMRKSKDKYVVEKIGADTGASLSALESKADPVGVEGGKNSERSDEIAYTMFGGLVKQPEGEGKSMKVLEKAQVVLRKR</sequence>
<proteinExistence type="predicted"/>
<reference evidence="1 2" key="1">
    <citation type="journal article" date="2021" name="Nat. Commun.">
        <title>Genetic determinants of endophytism in the Arabidopsis root mycobiome.</title>
        <authorList>
            <person name="Mesny F."/>
            <person name="Miyauchi S."/>
            <person name="Thiergart T."/>
            <person name="Pickel B."/>
            <person name="Atanasova L."/>
            <person name="Karlsson M."/>
            <person name="Huettel B."/>
            <person name="Barry K.W."/>
            <person name="Haridas S."/>
            <person name="Chen C."/>
            <person name="Bauer D."/>
            <person name="Andreopoulos W."/>
            <person name="Pangilinan J."/>
            <person name="LaButti K."/>
            <person name="Riley R."/>
            <person name="Lipzen A."/>
            <person name="Clum A."/>
            <person name="Drula E."/>
            <person name="Henrissat B."/>
            <person name="Kohler A."/>
            <person name="Grigoriev I.V."/>
            <person name="Martin F.M."/>
            <person name="Hacquard S."/>
        </authorList>
    </citation>
    <scope>NUCLEOTIDE SEQUENCE [LARGE SCALE GENOMIC DNA]</scope>
    <source>
        <strain evidence="1 2">MPI-SDFR-AT-0079</strain>
    </source>
</reference>
<evidence type="ECO:0000313" key="1">
    <source>
        <dbReference type="EMBL" id="KAH6617447.1"/>
    </source>
</evidence>
<gene>
    <name evidence="1" type="ORF">F5144DRAFT_586483</name>
</gene>
<keyword evidence="2" id="KW-1185">Reference proteome</keyword>
<accession>A0ACB7NXK2</accession>
<protein>
    <submittedName>
        <fullName evidence="1">Uncharacterized protein</fullName>
    </submittedName>
</protein>
<evidence type="ECO:0000313" key="2">
    <source>
        <dbReference type="Proteomes" id="UP000724584"/>
    </source>
</evidence>